<proteinExistence type="predicted"/>
<organism evidence="1 2">
    <name type="scientific">Apiospora rasikravindrae</name>
    <dbReference type="NCBI Taxonomy" id="990691"/>
    <lineage>
        <taxon>Eukaryota</taxon>
        <taxon>Fungi</taxon>
        <taxon>Dikarya</taxon>
        <taxon>Ascomycota</taxon>
        <taxon>Pezizomycotina</taxon>
        <taxon>Sordariomycetes</taxon>
        <taxon>Xylariomycetidae</taxon>
        <taxon>Amphisphaeriales</taxon>
        <taxon>Apiosporaceae</taxon>
        <taxon>Apiospora</taxon>
    </lineage>
</organism>
<accession>A0ABR1TCG2</accession>
<keyword evidence="2" id="KW-1185">Reference proteome</keyword>
<reference evidence="1 2" key="1">
    <citation type="submission" date="2023-01" db="EMBL/GenBank/DDBJ databases">
        <title>Analysis of 21 Apiospora genomes using comparative genomics revels a genus with tremendous synthesis potential of carbohydrate active enzymes and secondary metabolites.</title>
        <authorList>
            <person name="Sorensen T."/>
        </authorList>
    </citation>
    <scope>NUCLEOTIDE SEQUENCE [LARGE SCALE GENOMIC DNA]</scope>
    <source>
        <strain evidence="1 2">CBS 33761</strain>
    </source>
</reference>
<protein>
    <recommendedName>
        <fullName evidence="3">Secreted protein</fullName>
    </recommendedName>
</protein>
<gene>
    <name evidence="1" type="ORF">PG993_004330</name>
</gene>
<sequence>MGNAATMSSWFSTCLWWRPMQCDKRQRLLGLFAIRHVQPPPPAPVQPAHDAVVVLDGRRGRLEGVVGFAADPAGVLGVADELGQDVALRLEAPGVELPPEVPVEPQELDQHVVVVVHGHTPLQPLGLVPREIPRVRRLQLVDALEQDRARKVLVSSAL</sequence>
<evidence type="ECO:0000313" key="1">
    <source>
        <dbReference type="EMBL" id="KAK8044306.1"/>
    </source>
</evidence>
<dbReference type="EMBL" id="JAQQWK010000003">
    <property type="protein sequence ID" value="KAK8044306.1"/>
    <property type="molecule type" value="Genomic_DNA"/>
</dbReference>
<comment type="caution">
    <text evidence="1">The sequence shown here is derived from an EMBL/GenBank/DDBJ whole genome shotgun (WGS) entry which is preliminary data.</text>
</comment>
<evidence type="ECO:0008006" key="3">
    <source>
        <dbReference type="Google" id="ProtNLM"/>
    </source>
</evidence>
<evidence type="ECO:0000313" key="2">
    <source>
        <dbReference type="Proteomes" id="UP001444661"/>
    </source>
</evidence>
<name>A0ABR1TCG2_9PEZI</name>
<dbReference type="Proteomes" id="UP001444661">
    <property type="component" value="Unassembled WGS sequence"/>
</dbReference>